<evidence type="ECO:0008006" key="4">
    <source>
        <dbReference type="Google" id="ProtNLM"/>
    </source>
</evidence>
<keyword evidence="3" id="KW-1185">Reference proteome</keyword>
<sequence>MKINKAEIAFIEAFERLKAGRSLICSIGTPVSQASVAREAGVTPSALRKSRFPQVVAMIQQWIDAHELPDRPTTGSRILQRQKARSLRQRIDDLTQQRDEMARLLVAADAQIVQLTLECGRLRALAPENNVTFFPQKKPTAKEG</sequence>
<name>A0ABY9YCC5_9GAMM</name>
<protein>
    <recommendedName>
        <fullName evidence="4">Transposase</fullName>
    </recommendedName>
</protein>
<evidence type="ECO:0000256" key="1">
    <source>
        <dbReference type="SAM" id="Coils"/>
    </source>
</evidence>
<feature type="coiled-coil region" evidence="1">
    <location>
        <begin position="77"/>
        <end position="111"/>
    </location>
</feature>
<proteinExistence type="predicted"/>
<organism evidence="2 3">
    <name type="scientific">Stenotrophomonas aracearum</name>
    <dbReference type="NCBI Taxonomy" id="3003272"/>
    <lineage>
        <taxon>Bacteria</taxon>
        <taxon>Pseudomonadati</taxon>
        <taxon>Pseudomonadota</taxon>
        <taxon>Gammaproteobacteria</taxon>
        <taxon>Lysobacterales</taxon>
        <taxon>Lysobacteraceae</taxon>
        <taxon>Stenotrophomonas</taxon>
    </lineage>
</organism>
<keyword evidence="1" id="KW-0175">Coiled coil</keyword>
<dbReference type="RefSeq" id="WP_311183064.1">
    <property type="nucleotide sequence ID" value="NZ_CP115543.1"/>
</dbReference>
<gene>
    <name evidence="2" type="ORF">PDM28_17880</name>
</gene>
<evidence type="ECO:0000313" key="2">
    <source>
        <dbReference type="EMBL" id="WNH48505.1"/>
    </source>
</evidence>
<dbReference type="Proteomes" id="UP001305421">
    <property type="component" value="Chromosome"/>
</dbReference>
<reference evidence="2 3" key="1">
    <citation type="submission" date="2022-12" db="EMBL/GenBank/DDBJ databases">
        <title>Two new species, Stenotrophomonas aracearum and Stenotrophomonas oahuensis, isolated from Anthurium (Araceae family) in Hawaii.</title>
        <authorList>
            <person name="Chunag S.C."/>
            <person name="Dobhal S."/>
            <person name="Alvarez A."/>
            <person name="Arif M."/>
        </authorList>
    </citation>
    <scope>NUCLEOTIDE SEQUENCE [LARGE SCALE GENOMIC DNA]</scope>
    <source>
        <strain evidence="2 3">A5588</strain>
    </source>
</reference>
<dbReference type="EMBL" id="CP115543">
    <property type="protein sequence ID" value="WNH48505.1"/>
    <property type="molecule type" value="Genomic_DNA"/>
</dbReference>
<evidence type="ECO:0000313" key="3">
    <source>
        <dbReference type="Proteomes" id="UP001305421"/>
    </source>
</evidence>
<accession>A0ABY9YCC5</accession>